<protein>
    <submittedName>
        <fullName evidence="2">Uncharacterized protein</fullName>
    </submittedName>
</protein>
<evidence type="ECO:0000313" key="3">
    <source>
        <dbReference type="Proteomes" id="UP000229574"/>
    </source>
</evidence>
<evidence type="ECO:0000313" key="2">
    <source>
        <dbReference type="EMBL" id="PIS18205.1"/>
    </source>
</evidence>
<feature type="non-terminal residue" evidence="2">
    <location>
        <position position="248"/>
    </location>
</feature>
<name>A0A2H0X046_9BACT</name>
<feature type="transmembrane region" description="Helical" evidence="1">
    <location>
        <begin position="6"/>
        <end position="24"/>
    </location>
</feature>
<dbReference type="Proteomes" id="UP000229574">
    <property type="component" value="Unassembled WGS sequence"/>
</dbReference>
<sequence>MKKSTAIIILGIVLVLMVSLVLIFKNSSSKKTTLVEDNTQPDLPINVMALAERPFITLSPDPTGRSLNITIDNALESGSIEYEMIYNASGKQEGALGTIYLGSEKQPITKAILLGSKSGGGKVTYHEGVTGGSITLTYDTTRLKESWNYLHFDPADPTFSSTDGKFSVTLPKTALKKDEVIVTMKTFGYPKTGLPEGAKVVAGPYGYFTQNTVKSTATLALTLPAGEHVNPTIYGWDGKAWSKLKTTL</sequence>
<comment type="caution">
    <text evidence="2">The sequence shown here is derived from an EMBL/GenBank/DDBJ whole genome shotgun (WGS) entry which is preliminary data.</text>
</comment>
<keyword evidence="1" id="KW-1133">Transmembrane helix</keyword>
<reference evidence="3" key="1">
    <citation type="submission" date="2017-09" db="EMBL/GenBank/DDBJ databases">
        <title>Depth-based differentiation of microbial function through sediment-hosted aquifers and enrichment of novel symbionts in the deep terrestrial subsurface.</title>
        <authorList>
            <person name="Probst A.J."/>
            <person name="Ladd B."/>
            <person name="Jarett J.K."/>
            <person name="Geller-Mcgrath D.E."/>
            <person name="Sieber C.M.K."/>
            <person name="Emerson J.B."/>
            <person name="Anantharaman K."/>
            <person name="Thomas B.C."/>
            <person name="Malmstrom R."/>
            <person name="Stieglmeier M."/>
            <person name="Klingl A."/>
            <person name="Woyke T."/>
            <person name="Ryan C.M."/>
            <person name="Banfield J.F."/>
        </authorList>
    </citation>
    <scope>NUCLEOTIDE SEQUENCE [LARGE SCALE GENOMIC DNA]</scope>
</reference>
<accession>A0A2H0X046</accession>
<gene>
    <name evidence="2" type="ORF">COT54_00510</name>
</gene>
<proteinExistence type="predicted"/>
<organism evidence="2 3">
    <name type="scientific">Candidatus Collierbacteria bacterium CG09_land_8_20_14_0_10_46_12</name>
    <dbReference type="NCBI Taxonomy" id="1974533"/>
    <lineage>
        <taxon>Bacteria</taxon>
        <taxon>Candidatus Collieribacteriota</taxon>
    </lineage>
</organism>
<keyword evidence="1" id="KW-0812">Transmembrane</keyword>
<keyword evidence="1" id="KW-0472">Membrane</keyword>
<dbReference type="AlphaFoldDB" id="A0A2H0X046"/>
<evidence type="ECO:0000256" key="1">
    <source>
        <dbReference type="SAM" id="Phobius"/>
    </source>
</evidence>
<dbReference type="EMBL" id="PEYY01000021">
    <property type="protein sequence ID" value="PIS18205.1"/>
    <property type="molecule type" value="Genomic_DNA"/>
</dbReference>